<evidence type="ECO:0000256" key="4">
    <source>
        <dbReference type="ARBA" id="ARBA00022692"/>
    </source>
</evidence>
<evidence type="ECO:0000256" key="6">
    <source>
        <dbReference type="ARBA" id="ARBA00023136"/>
    </source>
</evidence>
<evidence type="ECO:0000313" key="10">
    <source>
        <dbReference type="Proteomes" id="UP000095651"/>
    </source>
</evidence>
<feature type="transmembrane region" description="Helical" evidence="7">
    <location>
        <begin position="142"/>
        <end position="164"/>
    </location>
</feature>
<evidence type="ECO:0000313" key="9">
    <source>
        <dbReference type="EMBL" id="RGM07497.1"/>
    </source>
</evidence>
<keyword evidence="5 7" id="KW-1133">Transmembrane helix</keyword>
<feature type="transmembrane region" description="Helical" evidence="7">
    <location>
        <begin position="117"/>
        <end position="136"/>
    </location>
</feature>
<dbReference type="EMBL" id="QSSQ01000003">
    <property type="protein sequence ID" value="RGM07497.1"/>
    <property type="molecule type" value="Genomic_DNA"/>
</dbReference>
<dbReference type="PANTHER" id="PTHR43663">
    <property type="entry name" value="CHROMATE TRANSPORT PROTEIN-RELATED"/>
    <property type="match status" value="1"/>
</dbReference>
<evidence type="ECO:0000313" key="8">
    <source>
        <dbReference type="EMBL" id="CUN79246.1"/>
    </source>
</evidence>
<dbReference type="PANTHER" id="PTHR43663:SF1">
    <property type="entry name" value="CHROMATE TRANSPORTER"/>
    <property type="match status" value="1"/>
</dbReference>
<keyword evidence="4 7" id="KW-0812">Transmembrane</keyword>
<dbReference type="AlphaFoldDB" id="A0A173ZV02"/>
<feature type="transmembrane region" description="Helical" evidence="7">
    <location>
        <begin position="171"/>
        <end position="192"/>
    </location>
</feature>
<evidence type="ECO:0000256" key="7">
    <source>
        <dbReference type="SAM" id="Phobius"/>
    </source>
</evidence>
<protein>
    <submittedName>
        <fullName evidence="8">Chromate transport protein ChrA</fullName>
    </submittedName>
    <submittedName>
        <fullName evidence="9">Chromate transporter</fullName>
    </submittedName>
</protein>
<reference evidence="9 11" key="2">
    <citation type="submission" date="2018-08" db="EMBL/GenBank/DDBJ databases">
        <title>A genome reference for cultivated species of the human gut microbiota.</title>
        <authorList>
            <person name="Zou Y."/>
            <person name="Xue W."/>
            <person name="Luo G."/>
        </authorList>
    </citation>
    <scope>NUCLEOTIDE SEQUENCE [LARGE SCALE GENOMIC DNA]</scope>
    <source>
        <strain evidence="9 11">TF05-11AC</strain>
    </source>
</reference>
<reference evidence="8 10" key="1">
    <citation type="submission" date="2015-09" db="EMBL/GenBank/DDBJ databases">
        <authorList>
            <consortium name="Pathogen Informatics"/>
        </authorList>
    </citation>
    <scope>NUCLEOTIDE SEQUENCE [LARGE SCALE GENOMIC DNA]</scope>
    <source>
        <strain evidence="8 10">2789STDY5608850</strain>
    </source>
</reference>
<evidence type="ECO:0000256" key="2">
    <source>
        <dbReference type="ARBA" id="ARBA00005262"/>
    </source>
</evidence>
<dbReference type="InterPro" id="IPR003370">
    <property type="entry name" value="Chromate_transpt"/>
</dbReference>
<proteinExistence type="inferred from homology"/>
<keyword evidence="6 7" id="KW-0472">Membrane</keyword>
<gene>
    <name evidence="9" type="ORF">DXC39_07225</name>
    <name evidence="8" type="ORF">ERS852407_01106</name>
</gene>
<evidence type="ECO:0000256" key="1">
    <source>
        <dbReference type="ARBA" id="ARBA00004651"/>
    </source>
</evidence>
<evidence type="ECO:0000313" key="11">
    <source>
        <dbReference type="Proteomes" id="UP000261257"/>
    </source>
</evidence>
<dbReference type="RefSeq" id="WP_055653359.1">
    <property type="nucleotide sequence ID" value="NZ_CABIXC010000002.1"/>
</dbReference>
<dbReference type="EMBL" id="CYZE01000002">
    <property type="protein sequence ID" value="CUN79246.1"/>
    <property type="molecule type" value="Genomic_DNA"/>
</dbReference>
<evidence type="ECO:0000256" key="3">
    <source>
        <dbReference type="ARBA" id="ARBA00022475"/>
    </source>
</evidence>
<sequence length="193" mass="20263">MSYIQLFLSFLQIGAFSFGGGYAAMPLIQNQVVTLHHWLTAGEFNDLVTISQMTPGPIAVNSATFVGLRIAGLPGAVIATAGCILPSCILVSALAYVYTKYKKLTMLQGILNTLRPAVVAMIATAGMSIIITSFWGEAGFSLPAVISGLKVDAVLIFAAALFVLRRFDINPIYVMVLAGVCQTVITAAGGMVG</sequence>
<dbReference type="GO" id="GO:0015109">
    <property type="term" value="F:chromate transmembrane transporter activity"/>
    <property type="evidence" value="ECO:0007669"/>
    <property type="project" value="InterPro"/>
</dbReference>
<feature type="transmembrane region" description="Helical" evidence="7">
    <location>
        <begin position="76"/>
        <end position="97"/>
    </location>
</feature>
<keyword evidence="3" id="KW-1003">Cell membrane</keyword>
<dbReference type="GO" id="GO:0005886">
    <property type="term" value="C:plasma membrane"/>
    <property type="evidence" value="ECO:0007669"/>
    <property type="project" value="UniProtKB-SubCell"/>
</dbReference>
<accession>A0A173ZV02</accession>
<dbReference type="InterPro" id="IPR052518">
    <property type="entry name" value="CHR_Transporter"/>
</dbReference>
<evidence type="ECO:0000256" key="5">
    <source>
        <dbReference type="ARBA" id="ARBA00022989"/>
    </source>
</evidence>
<comment type="subcellular location">
    <subcellularLocation>
        <location evidence="1">Cell membrane</location>
        <topology evidence="1">Multi-pass membrane protein</topology>
    </subcellularLocation>
</comment>
<name>A0A173ZV02_9FIRM</name>
<organism evidence="8 10">
    <name type="scientific">Hungatella hathewayi</name>
    <dbReference type="NCBI Taxonomy" id="154046"/>
    <lineage>
        <taxon>Bacteria</taxon>
        <taxon>Bacillati</taxon>
        <taxon>Bacillota</taxon>
        <taxon>Clostridia</taxon>
        <taxon>Lachnospirales</taxon>
        <taxon>Lachnospiraceae</taxon>
        <taxon>Hungatella</taxon>
    </lineage>
</organism>
<dbReference type="Pfam" id="PF02417">
    <property type="entry name" value="Chromate_transp"/>
    <property type="match status" value="1"/>
</dbReference>
<dbReference type="Proteomes" id="UP000261257">
    <property type="component" value="Unassembled WGS sequence"/>
</dbReference>
<dbReference type="Proteomes" id="UP000095651">
    <property type="component" value="Unassembled WGS sequence"/>
</dbReference>
<comment type="similarity">
    <text evidence="2">Belongs to the chromate ion transporter (CHR) (TC 2.A.51) family.</text>
</comment>